<feature type="domain" description="Phospholipase A2-like central" evidence="13">
    <location>
        <begin position="23"/>
        <end position="117"/>
    </location>
</feature>
<dbReference type="GO" id="GO:0046872">
    <property type="term" value="F:metal ion binding"/>
    <property type="evidence" value="ECO:0007669"/>
    <property type="project" value="UniProtKB-KW"/>
</dbReference>
<dbReference type="InterPro" id="IPR016090">
    <property type="entry name" value="PLA2-like_dom"/>
</dbReference>
<keyword evidence="10" id="KW-0443">Lipid metabolism</keyword>
<evidence type="ECO:0000256" key="6">
    <source>
        <dbReference type="ARBA" id="ARBA00022723"/>
    </source>
</evidence>
<protein>
    <recommendedName>
        <fullName evidence="4">Phospholipase A2</fullName>
        <ecNumber evidence="3">3.1.1.4</ecNumber>
    </recommendedName>
    <alternativeName>
        <fullName evidence="12">Phosphatidylcholine 2-acylhydrolase</fullName>
    </alternativeName>
</protein>
<proteinExistence type="predicted"/>
<dbReference type="EC" id="3.1.1.4" evidence="3"/>
<evidence type="ECO:0000256" key="9">
    <source>
        <dbReference type="ARBA" id="ARBA00022963"/>
    </source>
</evidence>
<dbReference type="GO" id="GO:0006644">
    <property type="term" value="P:phospholipid metabolic process"/>
    <property type="evidence" value="ECO:0007669"/>
    <property type="project" value="InterPro"/>
</dbReference>
<dbReference type="AlphaFoldDB" id="A0A7R8WIA3"/>
<evidence type="ECO:0000256" key="12">
    <source>
        <dbReference type="ARBA" id="ARBA00029903"/>
    </source>
</evidence>
<evidence type="ECO:0000256" key="7">
    <source>
        <dbReference type="ARBA" id="ARBA00022801"/>
    </source>
</evidence>
<organism evidence="14">
    <name type="scientific">Cyprideis torosa</name>
    <dbReference type="NCBI Taxonomy" id="163714"/>
    <lineage>
        <taxon>Eukaryota</taxon>
        <taxon>Metazoa</taxon>
        <taxon>Ecdysozoa</taxon>
        <taxon>Arthropoda</taxon>
        <taxon>Crustacea</taxon>
        <taxon>Oligostraca</taxon>
        <taxon>Ostracoda</taxon>
        <taxon>Podocopa</taxon>
        <taxon>Podocopida</taxon>
        <taxon>Cytherocopina</taxon>
        <taxon>Cytheroidea</taxon>
        <taxon>Cytherideidae</taxon>
        <taxon>Cyprideis</taxon>
    </lineage>
</organism>
<dbReference type="GO" id="GO:0016042">
    <property type="term" value="P:lipid catabolic process"/>
    <property type="evidence" value="ECO:0007669"/>
    <property type="project" value="UniProtKB-KW"/>
</dbReference>
<keyword evidence="7" id="KW-0378">Hydrolase</keyword>
<comment type="cofactor">
    <cofactor evidence="1">
        <name>Ca(2+)</name>
        <dbReference type="ChEBI" id="CHEBI:29108"/>
    </cofactor>
</comment>
<accession>A0A7R8WIA3</accession>
<dbReference type="SUPFAM" id="SSF48619">
    <property type="entry name" value="Phospholipase A2, PLA2"/>
    <property type="match status" value="1"/>
</dbReference>
<keyword evidence="9" id="KW-0442">Lipid degradation</keyword>
<dbReference type="Gene3D" id="1.20.90.10">
    <property type="entry name" value="Phospholipase A2 domain"/>
    <property type="match status" value="1"/>
</dbReference>
<sequence>MANIIARLHLNREKRALVDIARIPYTKWCGSGNRADHQNDLGSYAGTDKCCRIHDTVCPMSINALSTGYGYYNHNLYTMSHCSCDERFRTCLQQTGTGASNMVGEIFFNIIKTKCFVIKKEKVCARRSWWGNCTRYRYKKTAISRDPMPY</sequence>
<evidence type="ECO:0000256" key="3">
    <source>
        <dbReference type="ARBA" id="ARBA00013278"/>
    </source>
</evidence>
<gene>
    <name evidence="14" type="ORF">CTOB1V02_LOCUS7326</name>
</gene>
<evidence type="ECO:0000256" key="10">
    <source>
        <dbReference type="ARBA" id="ARBA00023098"/>
    </source>
</evidence>
<dbReference type="GO" id="GO:0005576">
    <property type="term" value="C:extracellular region"/>
    <property type="evidence" value="ECO:0007669"/>
    <property type="project" value="UniProtKB-SubCell"/>
</dbReference>
<evidence type="ECO:0000256" key="2">
    <source>
        <dbReference type="ARBA" id="ARBA00004613"/>
    </source>
</evidence>
<keyword evidence="11" id="KW-1015">Disulfide bond</keyword>
<dbReference type="PANTHER" id="PTHR12253">
    <property type="entry name" value="RH14732P"/>
    <property type="match status" value="1"/>
</dbReference>
<dbReference type="FunFam" id="1.20.90.10:FF:000002">
    <property type="entry name" value="Phospholipase A2 group III"/>
    <property type="match status" value="1"/>
</dbReference>
<name>A0A7R8WIA3_9CRUS</name>
<dbReference type="GO" id="GO:0004623">
    <property type="term" value="F:phospholipase A2 activity"/>
    <property type="evidence" value="ECO:0007669"/>
    <property type="project" value="UniProtKB-EC"/>
</dbReference>
<evidence type="ECO:0000256" key="4">
    <source>
        <dbReference type="ARBA" id="ARBA00021721"/>
    </source>
</evidence>
<evidence type="ECO:0000256" key="5">
    <source>
        <dbReference type="ARBA" id="ARBA00022525"/>
    </source>
</evidence>
<comment type="subcellular location">
    <subcellularLocation>
        <location evidence="2">Secreted</location>
    </subcellularLocation>
</comment>
<evidence type="ECO:0000256" key="1">
    <source>
        <dbReference type="ARBA" id="ARBA00001913"/>
    </source>
</evidence>
<dbReference type="InterPro" id="IPR036444">
    <property type="entry name" value="PLipase_A2_dom_sf"/>
</dbReference>
<evidence type="ECO:0000259" key="13">
    <source>
        <dbReference type="Pfam" id="PF05826"/>
    </source>
</evidence>
<keyword evidence="8" id="KW-0106">Calcium</keyword>
<reference evidence="14" key="1">
    <citation type="submission" date="2020-11" db="EMBL/GenBank/DDBJ databases">
        <authorList>
            <person name="Tran Van P."/>
        </authorList>
    </citation>
    <scope>NUCLEOTIDE SEQUENCE</scope>
</reference>
<dbReference type="OrthoDB" id="6075074at2759"/>
<evidence type="ECO:0000256" key="8">
    <source>
        <dbReference type="ARBA" id="ARBA00022837"/>
    </source>
</evidence>
<keyword evidence="5" id="KW-0964">Secreted</keyword>
<dbReference type="Pfam" id="PF05826">
    <property type="entry name" value="Phospholip_A2_2"/>
    <property type="match status" value="1"/>
</dbReference>
<evidence type="ECO:0000256" key="11">
    <source>
        <dbReference type="ARBA" id="ARBA00023157"/>
    </source>
</evidence>
<keyword evidence="6" id="KW-0479">Metal-binding</keyword>
<dbReference type="GO" id="GO:0050482">
    <property type="term" value="P:arachidonate secretion"/>
    <property type="evidence" value="ECO:0007669"/>
    <property type="project" value="InterPro"/>
</dbReference>
<dbReference type="EMBL" id="OB662076">
    <property type="protein sequence ID" value="CAD7229456.1"/>
    <property type="molecule type" value="Genomic_DNA"/>
</dbReference>
<evidence type="ECO:0000313" key="14">
    <source>
        <dbReference type="EMBL" id="CAD7229456.1"/>
    </source>
</evidence>